<evidence type="ECO:0000313" key="2">
    <source>
        <dbReference type="EMBL" id="CAF0724380.1"/>
    </source>
</evidence>
<dbReference type="Proteomes" id="UP000677228">
    <property type="component" value="Unassembled WGS sequence"/>
</dbReference>
<dbReference type="GO" id="GO:0016491">
    <property type="term" value="F:oxidoreductase activity"/>
    <property type="evidence" value="ECO:0007669"/>
    <property type="project" value="UniProtKB-ARBA"/>
</dbReference>
<dbReference type="EMBL" id="CAJOBA010000037">
    <property type="protein sequence ID" value="CAF3497197.1"/>
    <property type="molecule type" value="Genomic_DNA"/>
</dbReference>
<dbReference type="Gene3D" id="2.60.120.620">
    <property type="entry name" value="q2cbj1_9rhob like domain"/>
    <property type="match status" value="1"/>
</dbReference>
<protein>
    <recommendedName>
        <fullName evidence="5">Phytanoyl-CoA dioxygenase</fullName>
    </recommendedName>
</protein>
<accession>A0A8S2CM18</accession>
<dbReference type="PANTHER" id="PTHR20883:SF48">
    <property type="entry name" value="ECTOINE DIOXYGENASE"/>
    <property type="match status" value="1"/>
</dbReference>
<comment type="caution">
    <text evidence="2">The sequence shown here is derived from an EMBL/GenBank/DDBJ whole genome shotgun (WGS) entry which is preliminary data.</text>
</comment>
<dbReference type="Pfam" id="PF05721">
    <property type="entry name" value="PhyH"/>
    <property type="match status" value="1"/>
</dbReference>
<evidence type="ECO:0000313" key="3">
    <source>
        <dbReference type="EMBL" id="CAF3497197.1"/>
    </source>
</evidence>
<gene>
    <name evidence="2" type="ORF">OVA965_LOCUS309</name>
    <name evidence="3" type="ORF">TMI583_LOCUS309</name>
</gene>
<dbReference type="AlphaFoldDB" id="A0A8S2CM18"/>
<proteinExistence type="predicted"/>
<reference evidence="2" key="1">
    <citation type="submission" date="2021-02" db="EMBL/GenBank/DDBJ databases">
        <authorList>
            <person name="Nowell W R."/>
        </authorList>
    </citation>
    <scope>NUCLEOTIDE SEQUENCE</scope>
</reference>
<evidence type="ECO:0000313" key="4">
    <source>
        <dbReference type="Proteomes" id="UP000677228"/>
    </source>
</evidence>
<dbReference type="GO" id="GO:0046872">
    <property type="term" value="F:metal ion binding"/>
    <property type="evidence" value="ECO:0007669"/>
    <property type="project" value="UniProtKB-ARBA"/>
</dbReference>
<dbReference type="EMBL" id="CAJNOK010000037">
    <property type="protein sequence ID" value="CAF0724380.1"/>
    <property type="molecule type" value="Genomic_DNA"/>
</dbReference>
<name>A0A8S2CM18_9BILA</name>
<dbReference type="PANTHER" id="PTHR20883">
    <property type="entry name" value="PHYTANOYL-COA DIOXYGENASE DOMAIN CONTAINING 1"/>
    <property type="match status" value="1"/>
</dbReference>
<evidence type="ECO:0000256" key="1">
    <source>
        <dbReference type="ARBA" id="ARBA00001962"/>
    </source>
</evidence>
<evidence type="ECO:0008006" key="5">
    <source>
        <dbReference type="Google" id="ProtNLM"/>
    </source>
</evidence>
<dbReference type="InterPro" id="IPR008775">
    <property type="entry name" value="Phytyl_CoA_dOase-like"/>
</dbReference>
<comment type="cofactor">
    <cofactor evidence="1">
        <name>Fe cation</name>
        <dbReference type="ChEBI" id="CHEBI:24875"/>
    </cofactor>
</comment>
<dbReference type="SUPFAM" id="SSF51197">
    <property type="entry name" value="Clavaminate synthase-like"/>
    <property type="match status" value="1"/>
</dbReference>
<sequence length="347" mass="39743">MTSLPIRPIVQNQAEAKEDVPDLSYISQPIGDLFGSLPTDPSSYTQYQLDAEQIQFYKENGYLINIKVLSEEQCDRILEDYKKFLLWDQNDITTQAGSMNDAHRISHPGMHLFHEFHSNQTNDPDNVLSHMLGHWRITPLFHDLIFHPAITVPSSQLLASANSDGRSMVPVQFWHDQLFAKPPHHGANVAWHQDYSYWTRTIPMNHMTVHIALDEQTLENGTLHFIPKSHKWTRDNGHPLPVTDFDFKDMESIKTILTAEEKEQFKPVPSLLKKGYASFHHPLMVHGSYPNRTSLPRRAAVVNYFGQGTKSNTDESLLLNVPVIKKGELITGRFFPLVFDPAWLEAK</sequence>
<dbReference type="Proteomes" id="UP000682733">
    <property type="component" value="Unassembled WGS sequence"/>
</dbReference>
<organism evidence="2 4">
    <name type="scientific">Didymodactylos carnosus</name>
    <dbReference type="NCBI Taxonomy" id="1234261"/>
    <lineage>
        <taxon>Eukaryota</taxon>
        <taxon>Metazoa</taxon>
        <taxon>Spiralia</taxon>
        <taxon>Gnathifera</taxon>
        <taxon>Rotifera</taxon>
        <taxon>Eurotatoria</taxon>
        <taxon>Bdelloidea</taxon>
        <taxon>Philodinida</taxon>
        <taxon>Philodinidae</taxon>
        <taxon>Didymodactylos</taxon>
    </lineage>
</organism>